<reference evidence="1 2" key="1">
    <citation type="submission" date="2019-02" db="EMBL/GenBank/DDBJ databases">
        <authorList>
            <person name="Zhang G."/>
        </authorList>
    </citation>
    <scope>NUCLEOTIDE SEQUENCE [LARGE SCALE GENOMIC DNA]</scope>
    <source>
        <strain evidence="1 2">CMB17</strain>
    </source>
</reference>
<dbReference type="EMBL" id="SIRL01000003">
    <property type="protein sequence ID" value="TBN51338.1"/>
    <property type="molecule type" value="Genomic_DNA"/>
</dbReference>
<protein>
    <submittedName>
        <fullName evidence="1">Uncharacterized protein</fullName>
    </submittedName>
</protein>
<accession>A0ABY1YJP8</accession>
<gene>
    <name evidence="1" type="ORF">EYF88_05910</name>
</gene>
<evidence type="ECO:0000313" key="1">
    <source>
        <dbReference type="EMBL" id="TBN51338.1"/>
    </source>
</evidence>
<sequence length="70" mass="7267">MKVMRFGASDRAIRMVPVHDLVEIDMGDAPLHSAGDEARDGIGIRVGGKTALGAAPSWHWPGVGAGAFLA</sequence>
<comment type="caution">
    <text evidence="1">The sequence shown here is derived from an EMBL/GenBank/DDBJ whole genome shotgun (WGS) entry which is preliminary data.</text>
</comment>
<organism evidence="1 2">
    <name type="scientific">Paracoccus sediminis</name>
    <dbReference type="NCBI Taxonomy" id="1214787"/>
    <lineage>
        <taxon>Bacteria</taxon>
        <taxon>Pseudomonadati</taxon>
        <taxon>Pseudomonadota</taxon>
        <taxon>Alphaproteobacteria</taxon>
        <taxon>Rhodobacterales</taxon>
        <taxon>Paracoccaceae</taxon>
        <taxon>Paracoccus</taxon>
    </lineage>
</organism>
<dbReference type="Proteomes" id="UP000292859">
    <property type="component" value="Unassembled WGS sequence"/>
</dbReference>
<keyword evidence="2" id="KW-1185">Reference proteome</keyword>
<name>A0ABY1YJP8_9RHOB</name>
<proteinExistence type="predicted"/>
<evidence type="ECO:0000313" key="2">
    <source>
        <dbReference type="Proteomes" id="UP000292859"/>
    </source>
</evidence>